<evidence type="ECO:0000313" key="2">
    <source>
        <dbReference type="EMBL" id="EYC15895.1"/>
    </source>
</evidence>
<feature type="chain" id="PRO_5001488388" description="Carbohydrate sulfotransferase" evidence="1">
    <location>
        <begin position="32"/>
        <end position="360"/>
    </location>
</feature>
<dbReference type="AlphaFoldDB" id="A0A016UKY6"/>
<dbReference type="Pfam" id="PF03567">
    <property type="entry name" value="Sulfotransfer_2"/>
    <property type="match status" value="1"/>
</dbReference>
<feature type="signal peptide" evidence="1">
    <location>
        <begin position="1"/>
        <end position="31"/>
    </location>
</feature>
<dbReference type="STRING" id="53326.A0A016UKY6"/>
<gene>
    <name evidence="2" type="primary">Acey_s0035.g3033</name>
    <name evidence="2" type="ORF">Y032_0035g3033</name>
</gene>
<dbReference type="Proteomes" id="UP000024635">
    <property type="component" value="Unassembled WGS sequence"/>
</dbReference>
<protein>
    <recommendedName>
        <fullName evidence="4">Carbohydrate sulfotransferase</fullName>
    </recommendedName>
</protein>
<accession>A0A016UKY6</accession>
<organism evidence="2 3">
    <name type="scientific">Ancylostoma ceylanicum</name>
    <dbReference type="NCBI Taxonomy" id="53326"/>
    <lineage>
        <taxon>Eukaryota</taxon>
        <taxon>Metazoa</taxon>
        <taxon>Ecdysozoa</taxon>
        <taxon>Nematoda</taxon>
        <taxon>Chromadorea</taxon>
        <taxon>Rhabditida</taxon>
        <taxon>Rhabditina</taxon>
        <taxon>Rhabditomorpha</taxon>
        <taxon>Strongyloidea</taxon>
        <taxon>Ancylostomatidae</taxon>
        <taxon>Ancylostomatinae</taxon>
        <taxon>Ancylostoma</taxon>
    </lineage>
</organism>
<evidence type="ECO:0000313" key="3">
    <source>
        <dbReference type="Proteomes" id="UP000024635"/>
    </source>
</evidence>
<evidence type="ECO:0000256" key="1">
    <source>
        <dbReference type="SAM" id="SignalP"/>
    </source>
</evidence>
<dbReference type="GO" id="GO:0016020">
    <property type="term" value="C:membrane"/>
    <property type="evidence" value="ECO:0007669"/>
    <property type="project" value="InterPro"/>
</dbReference>
<dbReference type="GO" id="GO:0050650">
    <property type="term" value="P:chondroitin sulfate proteoglycan biosynthetic process"/>
    <property type="evidence" value="ECO:0007669"/>
    <property type="project" value="InterPro"/>
</dbReference>
<keyword evidence="1" id="KW-0732">Signal</keyword>
<comment type="caution">
    <text evidence="2">The sequence shown here is derived from an EMBL/GenBank/DDBJ whole genome shotgun (WGS) entry which is preliminary data.</text>
</comment>
<dbReference type="GO" id="GO:0047756">
    <property type="term" value="F:chondroitin 4-sulfotransferase activity"/>
    <property type="evidence" value="ECO:0007669"/>
    <property type="project" value="InterPro"/>
</dbReference>
<dbReference type="InterPro" id="IPR007669">
    <property type="entry name" value="Chst-1-like"/>
</dbReference>
<dbReference type="OrthoDB" id="408912at2759"/>
<name>A0A016UKY6_9BILA</name>
<evidence type="ECO:0008006" key="4">
    <source>
        <dbReference type="Google" id="ProtNLM"/>
    </source>
</evidence>
<proteinExistence type="predicted"/>
<reference evidence="3" key="1">
    <citation type="journal article" date="2015" name="Nat. Genet.">
        <title>The genome and transcriptome of the zoonotic hookworm Ancylostoma ceylanicum identify infection-specific gene families.</title>
        <authorList>
            <person name="Schwarz E.M."/>
            <person name="Hu Y."/>
            <person name="Antoshechkin I."/>
            <person name="Miller M.M."/>
            <person name="Sternberg P.W."/>
            <person name="Aroian R.V."/>
        </authorList>
    </citation>
    <scope>NUCLEOTIDE SEQUENCE</scope>
    <source>
        <strain evidence="3">HY135</strain>
    </source>
</reference>
<dbReference type="InterPro" id="IPR005331">
    <property type="entry name" value="Sulfotransferase"/>
</dbReference>
<dbReference type="GO" id="GO:1902884">
    <property type="term" value="P:positive regulation of response to oxidative stress"/>
    <property type="evidence" value="ECO:0007669"/>
    <property type="project" value="InterPro"/>
</dbReference>
<dbReference type="PANTHER" id="PTHR22900:SF5">
    <property type="entry name" value="PROTEIN CBG14245"/>
    <property type="match status" value="1"/>
</dbReference>
<keyword evidence="3" id="KW-1185">Reference proteome</keyword>
<dbReference type="EMBL" id="JARK01001371">
    <property type="protein sequence ID" value="EYC15895.1"/>
    <property type="molecule type" value="Genomic_DNA"/>
</dbReference>
<dbReference type="PANTHER" id="PTHR22900">
    <property type="entry name" value="PROTEIN CBG14245-RELATED"/>
    <property type="match status" value="1"/>
</dbReference>
<sequence length="360" mass="42459">METSAMNSRHVHAGLLSVLAVLLMFYSMNSSDGMVGLAGMVRTAEGRQWHRYSSRSRKAGIERMQLQEMDIVEEFNSDPLPNRTNSWSADEMCAHSSDFYCIPALRNFETELRVAPKYKVSTCVVQKSMSTVMTAIFCYLFDEDGFQQAGRELLKEIKRTRFCENRNEARSMRSLRWHFGIRNEDDWIHTMVTRDPVDRFLSGFVDKCIKMPLPGEYCNGCKANMTCFVIKEYERMVSELKKDRFTRTFEDRHFFPQNWRCELSKHMEHSRFIRYSSNATGTLLNDLFDILTQQKVENSTLEFIRNELISGRTPHSTVESYARNFLEERLRSSDFLMEYIVRMFYYDFKILHYDFPLGFE</sequence>